<dbReference type="AlphaFoldDB" id="W2ZXT4"/>
<proteinExistence type="predicted"/>
<reference evidence="1 2" key="1">
    <citation type="submission" date="2013-11" db="EMBL/GenBank/DDBJ databases">
        <title>The Genome Sequence of Phytophthora parasitica P10297.</title>
        <authorList>
            <consortium name="The Broad Institute Genomics Platform"/>
            <person name="Russ C."/>
            <person name="Tyler B."/>
            <person name="Panabieres F."/>
            <person name="Shan W."/>
            <person name="Tripathy S."/>
            <person name="Grunwald N."/>
            <person name="Machado M."/>
            <person name="Johnson C.S."/>
            <person name="Walker B."/>
            <person name="Young S.K."/>
            <person name="Zeng Q."/>
            <person name="Gargeya S."/>
            <person name="Fitzgerald M."/>
            <person name="Haas B."/>
            <person name="Abouelleil A."/>
            <person name="Allen A.W."/>
            <person name="Alvarado L."/>
            <person name="Arachchi H.M."/>
            <person name="Berlin A.M."/>
            <person name="Chapman S.B."/>
            <person name="Gainer-Dewar J."/>
            <person name="Goldberg J."/>
            <person name="Griggs A."/>
            <person name="Gujja S."/>
            <person name="Hansen M."/>
            <person name="Howarth C."/>
            <person name="Imamovic A."/>
            <person name="Ireland A."/>
            <person name="Larimer J."/>
            <person name="McCowan C."/>
            <person name="Murphy C."/>
            <person name="Pearson M."/>
            <person name="Poon T.W."/>
            <person name="Priest M."/>
            <person name="Roberts A."/>
            <person name="Saif S."/>
            <person name="Shea T."/>
            <person name="Sisk P."/>
            <person name="Sykes S."/>
            <person name="Wortman J."/>
            <person name="Nusbaum C."/>
            <person name="Birren B."/>
        </authorList>
    </citation>
    <scope>NUCLEOTIDE SEQUENCE [LARGE SCALE GENOMIC DNA]</scope>
    <source>
        <strain evidence="1 2">P10297</strain>
    </source>
</reference>
<dbReference type="Proteomes" id="UP000018948">
    <property type="component" value="Unassembled WGS sequence"/>
</dbReference>
<evidence type="ECO:0000313" key="2">
    <source>
        <dbReference type="Proteomes" id="UP000018948"/>
    </source>
</evidence>
<feature type="non-terminal residue" evidence="1">
    <location>
        <position position="1"/>
    </location>
</feature>
<protein>
    <submittedName>
        <fullName evidence="1">Uncharacterized protein</fullName>
    </submittedName>
</protein>
<organism evidence="1 2">
    <name type="scientific">Phytophthora nicotianae P10297</name>
    <dbReference type="NCBI Taxonomy" id="1317064"/>
    <lineage>
        <taxon>Eukaryota</taxon>
        <taxon>Sar</taxon>
        <taxon>Stramenopiles</taxon>
        <taxon>Oomycota</taxon>
        <taxon>Peronosporomycetes</taxon>
        <taxon>Peronosporales</taxon>
        <taxon>Peronosporaceae</taxon>
        <taxon>Phytophthora</taxon>
    </lineage>
</organism>
<evidence type="ECO:0000313" key="1">
    <source>
        <dbReference type="EMBL" id="ETP51084.1"/>
    </source>
</evidence>
<sequence length="37" mass="4292">RSASSSVAVDKFRHVKNYFKDARFWSNLEQVVGFLDS</sequence>
<dbReference type="EMBL" id="ANIY01000854">
    <property type="protein sequence ID" value="ETP51084.1"/>
    <property type="molecule type" value="Genomic_DNA"/>
</dbReference>
<gene>
    <name evidence="1" type="ORF">F442_03708</name>
</gene>
<accession>W2ZXT4</accession>
<comment type="caution">
    <text evidence="1">The sequence shown here is derived from an EMBL/GenBank/DDBJ whole genome shotgun (WGS) entry which is preliminary data.</text>
</comment>
<name>W2ZXT4_PHYNI</name>